<dbReference type="STRING" id="1128398.Curi_c04330"/>
<evidence type="ECO:0000256" key="3">
    <source>
        <dbReference type="ARBA" id="ARBA00022691"/>
    </source>
</evidence>
<accession>K0AUH1</accession>
<dbReference type="EC" id="2.1.1.-" evidence="6"/>
<evidence type="ECO:0000313" key="7">
    <source>
        <dbReference type="Proteomes" id="UP000006094"/>
    </source>
</evidence>
<evidence type="ECO:0000256" key="1">
    <source>
        <dbReference type="ARBA" id="ARBA00022603"/>
    </source>
</evidence>
<dbReference type="HOGENOM" id="CLU_014689_7_2_9"/>
<comment type="similarity">
    <text evidence="4">Belongs to the class I-like SAM-binding methyltransferase superfamily. RNA M5U methyltransferase family.</text>
</comment>
<dbReference type="EMBL" id="CP003326">
    <property type="protein sequence ID" value="AFS77508.1"/>
    <property type="molecule type" value="Genomic_DNA"/>
</dbReference>
<dbReference type="NCBIfam" id="TIGR00479">
    <property type="entry name" value="rumA"/>
    <property type="match status" value="1"/>
</dbReference>
<name>K0AUH1_GOTA9</name>
<proteinExistence type="inferred from homology"/>
<dbReference type="CDD" id="cd02440">
    <property type="entry name" value="AdoMet_MTases"/>
    <property type="match status" value="1"/>
</dbReference>
<protein>
    <submittedName>
        <fullName evidence="6">23S rRNA (Uracil-5-)-methyltransferase RumA</fullName>
        <ecNumber evidence="6">2.1.1.-</ecNumber>
    </submittedName>
</protein>
<dbReference type="PATRIC" id="fig|1128398.3.peg.449"/>
<dbReference type="GO" id="GO:0070475">
    <property type="term" value="P:rRNA base methylation"/>
    <property type="evidence" value="ECO:0007669"/>
    <property type="project" value="TreeGrafter"/>
</dbReference>
<dbReference type="InterPro" id="IPR030391">
    <property type="entry name" value="MeTrfase_TrmA_CS"/>
</dbReference>
<keyword evidence="2 4" id="KW-0808">Transferase</keyword>
<evidence type="ECO:0000256" key="4">
    <source>
        <dbReference type="PROSITE-ProRule" id="PRU01024"/>
    </source>
</evidence>
<feature type="binding site" evidence="4">
    <location>
        <position position="316"/>
    </location>
    <ligand>
        <name>S-adenosyl-L-methionine</name>
        <dbReference type="ChEBI" id="CHEBI:59789"/>
    </ligand>
</feature>
<dbReference type="SUPFAM" id="SSF50249">
    <property type="entry name" value="Nucleic acid-binding proteins"/>
    <property type="match status" value="1"/>
</dbReference>
<feature type="binding site" evidence="4">
    <location>
        <position position="382"/>
    </location>
    <ligand>
        <name>S-adenosyl-L-methionine</name>
        <dbReference type="ChEBI" id="CHEBI:59789"/>
    </ligand>
</feature>
<dbReference type="PROSITE" id="PS01230">
    <property type="entry name" value="TRMA_1"/>
    <property type="match status" value="1"/>
</dbReference>
<dbReference type="InterPro" id="IPR029063">
    <property type="entry name" value="SAM-dependent_MTases_sf"/>
</dbReference>
<evidence type="ECO:0000313" key="6">
    <source>
        <dbReference type="EMBL" id="AFS77508.1"/>
    </source>
</evidence>
<keyword evidence="7" id="KW-1185">Reference proteome</keyword>
<dbReference type="eggNOG" id="COG2265">
    <property type="taxonomic scope" value="Bacteria"/>
</dbReference>
<dbReference type="PANTHER" id="PTHR11061:SF30">
    <property type="entry name" value="TRNA (URACIL(54)-C(5))-METHYLTRANSFERASE"/>
    <property type="match status" value="1"/>
</dbReference>
<feature type="active site" evidence="5">
    <location>
        <position position="409"/>
    </location>
</feature>
<dbReference type="Pfam" id="PF05958">
    <property type="entry name" value="tRNA_U5-meth_tr"/>
    <property type="match status" value="1"/>
</dbReference>
<keyword evidence="1 4" id="KW-0489">Methyltransferase</keyword>
<evidence type="ECO:0000256" key="2">
    <source>
        <dbReference type="ARBA" id="ARBA00022679"/>
    </source>
</evidence>
<dbReference type="Gene3D" id="2.40.50.1070">
    <property type="match status" value="1"/>
</dbReference>
<dbReference type="PROSITE" id="PS51687">
    <property type="entry name" value="SAM_MT_RNA_M5U"/>
    <property type="match status" value="1"/>
</dbReference>
<feature type="active site" description="Nucleophile" evidence="4">
    <location>
        <position position="409"/>
    </location>
</feature>
<dbReference type="Gene3D" id="2.40.50.140">
    <property type="entry name" value="Nucleic acid-binding proteins"/>
    <property type="match status" value="1"/>
</dbReference>
<evidence type="ECO:0000256" key="5">
    <source>
        <dbReference type="PROSITE-ProRule" id="PRU10015"/>
    </source>
</evidence>
<feature type="binding site" evidence="4">
    <location>
        <position position="337"/>
    </location>
    <ligand>
        <name>S-adenosyl-L-methionine</name>
        <dbReference type="ChEBI" id="CHEBI:59789"/>
    </ligand>
</feature>
<reference evidence="6 7" key="1">
    <citation type="journal article" date="2012" name="PLoS ONE">
        <title>The purine-utilizing bacterium Clostridium acidurici 9a: a genome-guided metabolic reconsideration.</title>
        <authorList>
            <person name="Hartwich K."/>
            <person name="Poehlein A."/>
            <person name="Daniel R."/>
        </authorList>
    </citation>
    <scope>NUCLEOTIDE SEQUENCE [LARGE SCALE GENOMIC DNA]</scope>
    <source>
        <strain evidence="7">ATCC 7906 / DSM 604 / BCRC 14475 / CIP 104303 / KCTC 5404 / NCIMB 10678 / 9a</strain>
    </source>
</reference>
<organism evidence="6 7">
    <name type="scientific">Gottschalkia acidurici (strain ATCC 7906 / DSM 604 / BCRC 14475 / CIP 104303 / KCTC 5404 / NCIMB 10678 / 9a)</name>
    <name type="common">Clostridium acidurici</name>
    <dbReference type="NCBI Taxonomy" id="1128398"/>
    <lineage>
        <taxon>Bacteria</taxon>
        <taxon>Bacillati</taxon>
        <taxon>Bacillota</taxon>
        <taxon>Tissierellia</taxon>
        <taxon>Tissierellales</taxon>
        <taxon>Gottschalkiaceae</taxon>
        <taxon>Gottschalkia</taxon>
    </lineage>
</organism>
<dbReference type="GO" id="GO:0070041">
    <property type="term" value="F:rRNA (uridine-C5-)-methyltransferase activity"/>
    <property type="evidence" value="ECO:0007669"/>
    <property type="project" value="TreeGrafter"/>
</dbReference>
<dbReference type="FunFam" id="3.40.50.150:FF:000009">
    <property type="entry name" value="23S rRNA (Uracil(1939)-C(5))-methyltransferase RlmD"/>
    <property type="match status" value="1"/>
</dbReference>
<feature type="binding site" evidence="4">
    <location>
        <position position="287"/>
    </location>
    <ligand>
        <name>S-adenosyl-L-methionine</name>
        <dbReference type="ChEBI" id="CHEBI:59789"/>
    </ligand>
</feature>
<dbReference type="Proteomes" id="UP000006094">
    <property type="component" value="Chromosome"/>
</dbReference>
<dbReference type="AlphaFoldDB" id="K0AUH1"/>
<dbReference type="InterPro" id="IPR010280">
    <property type="entry name" value="U5_MeTrfase_fam"/>
</dbReference>
<dbReference type="PANTHER" id="PTHR11061">
    <property type="entry name" value="RNA M5U METHYLTRANSFERASE"/>
    <property type="match status" value="1"/>
</dbReference>
<dbReference type="KEGG" id="cad:Curi_c04330"/>
<dbReference type="PROSITE" id="PS01231">
    <property type="entry name" value="TRMA_2"/>
    <property type="match status" value="1"/>
</dbReference>
<dbReference type="Gene3D" id="3.40.50.150">
    <property type="entry name" value="Vaccinia Virus protein VP39"/>
    <property type="match status" value="1"/>
</dbReference>
<dbReference type="OrthoDB" id="9804590at2"/>
<dbReference type="FunFam" id="2.40.50.1070:FF:000003">
    <property type="entry name" value="23S rRNA (Uracil-5-)-methyltransferase RumA"/>
    <property type="match status" value="1"/>
</dbReference>
<dbReference type="InterPro" id="IPR012340">
    <property type="entry name" value="NA-bd_OB-fold"/>
</dbReference>
<keyword evidence="3 4" id="KW-0949">S-adenosyl-L-methionine</keyword>
<sequence>MVKKNEIIDLYIKEVKFPNKGLAYVDDKEITVKNAIKDQKVRARITKNKKDKVEAKILEVIEKSPIEVDSECTHFGKCGGCSYQTLPYEEQLKLKQSQVKELLDSADIGDYEFLDIVPSPNKFEYRNKMEFTFGDVEKGGELALGMHEKGRFYEIVVVDDCKIVDEDFTSILTTILEYFREKKTPFYNKNRHEGILRHLVVRKAIKEKQILINLVTSSQGELQLDELVEKIKDLKLNSKLKGILHTINDGLSDTVQSDETRILYGQDYITEELLGLKFKISAFSFFQTNSLGAEKLYSVVRDFAGETKDKVVFDLYCGTGTIAQIVAPIAKKVYGIEIVEEAVERAKENAELNGLDNCEFIAGDVMEKVKELTEKPDIIILDPPRDGIHPKAIHKIIDFAPEEFVYVSCKPTSLARDLPVFIERGYKVEKVQCVDMFPMTPHVESVILLHRKSI</sequence>
<dbReference type="InterPro" id="IPR030390">
    <property type="entry name" value="MeTrfase_TrmA_AS"/>
</dbReference>
<gene>
    <name evidence="6" type="primary">rumA1</name>
    <name evidence="6" type="ordered locus">Curi_c04330</name>
</gene>
<dbReference type="RefSeq" id="WP_014966645.1">
    <property type="nucleotide sequence ID" value="NC_018664.1"/>
</dbReference>
<dbReference type="SUPFAM" id="SSF53335">
    <property type="entry name" value="S-adenosyl-L-methionine-dependent methyltransferases"/>
    <property type="match status" value="1"/>
</dbReference>